<dbReference type="EMBL" id="KQ976528">
    <property type="protein sequence ID" value="KYM81882.1"/>
    <property type="molecule type" value="Genomic_DNA"/>
</dbReference>
<gene>
    <name evidence="1" type="ORF">ALC53_07674</name>
</gene>
<organism evidence="1 2">
    <name type="scientific">Atta colombica</name>
    <dbReference type="NCBI Taxonomy" id="520822"/>
    <lineage>
        <taxon>Eukaryota</taxon>
        <taxon>Metazoa</taxon>
        <taxon>Ecdysozoa</taxon>
        <taxon>Arthropoda</taxon>
        <taxon>Hexapoda</taxon>
        <taxon>Insecta</taxon>
        <taxon>Pterygota</taxon>
        <taxon>Neoptera</taxon>
        <taxon>Endopterygota</taxon>
        <taxon>Hymenoptera</taxon>
        <taxon>Apocrita</taxon>
        <taxon>Aculeata</taxon>
        <taxon>Formicoidea</taxon>
        <taxon>Formicidae</taxon>
        <taxon>Myrmicinae</taxon>
        <taxon>Atta</taxon>
    </lineage>
</organism>
<keyword evidence="2" id="KW-1185">Reference proteome</keyword>
<reference evidence="1 2" key="1">
    <citation type="submission" date="2015-09" db="EMBL/GenBank/DDBJ databases">
        <title>Atta colombica WGS genome.</title>
        <authorList>
            <person name="Nygaard S."/>
            <person name="Hu H."/>
            <person name="Boomsma J."/>
            <person name="Zhang G."/>
        </authorList>
    </citation>
    <scope>NUCLEOTIDE SEQUENCE [LARGE SCALE GENOMIC DNA]</scope>
    <source>
        <strain evidence="1">Treedump-2</strain>
        <tissue evidence="1">Whole body</tissue>
    </source>
</reference>
<evidence type="ECO:0000313" key="2">
    <source>
        <dbReference type="Proteomes" id="UP000078540"/>
    </source>
</evidence>
<proteinExistence type="predicted"/>
<protein>
    <submittedName>
        <fullName evidence="1">Uncharacterized protein</fullName>
    </submittedName>
</protein>
<evidence type="ECO:0000313" key="1">
    <source>
        <dbReference type="EMBL" id="KYM81882.1"/>
    </source>
</evidence>
<name>A0A195BCD5_9HYME</name>
<dbReference type="AlphaFoldDB" id="A0A195BCD5"/>
<sequence>MCILFTQDSKRNRECPGASVNDLHVKGAATRKGVPAEGGDYRCGFSMVKRLADFLVITRSNKLLFASFAGCFHGLKRIIRTRRWDTK</sequence>
<accession>A0A195BCD5</accession>
<dbReference type="Proteomes" id="UP000078540">
    <property type="component" value="Unassembled WGS sequence"/>
</dbReference>